<dbReference type="EMBL" id="SNXJ01000003">
    <property type="protein sequence ID" value="TDP29096.1"/>
    <property type="molecule type" value="Genomic_DNA"/>
</dbReference>
<evidence type="ECO:0000256" key="1">
    <source>
        <dbReference type="SAM" id="SignalP"/>
    </source>
</evidence>
<dbReference type="RefSeq" id="WP_103853808.1">
    <property type="nucleotide sequence ID" value="NZ_PQVJ01000018.1"/>
</dbReference>
<keyword evidence="5" id="KW-1185">Reference proteome</keyword>
<dbReference type="Proteomes" id="UP000294683">
    <property type="component" value="Unassembled WGS sequence"/>
</dbReference>
<evidence type="ECO:0000313" key="4">
    <source>
        <dbReference type="Proteomes" id="UP000255113"/>
    </source>
</evidence>
<reference evidence="2 4" key="1">
    <citation type="submission" date="2018-06" db="EMBL/GenBank/DDBJ databases">
        <authorList>
            <consortium name="Pathogen Informatics"/>
            <person name="Doyle S."/>
        </authorList>
    </citation>
    <scope>NUCLEOTIDE SEQUENCE [LARGE SCALE GENOMIC DNA]</scope>
    <source>
        <strain evidence="2 4">NCTC11188</strain>
    </source>
</reference>
<sequence length="131" mass="14659">MKKLVLIGLVSAVLAGCATNLTQEQIAAADYGNYPANYQNIVKSYYEEVAKDPDSLKYKEITKPARVWIKDFGTYKFGYLTCVTLNGKNSYGAYTGYKTQALLIKDDVVIHNIQDVIAHNSMRNTTFCSKK</sequence>
<keyword evidence="1" id="KW-0732">Signal</keyword>
<evidence type="ECO:0000313" key="5">
    <source>
        <dbReference type="Proteomes" id="UP000294683"/>
    </source>
</evidence>
<feature type="signal peptide" evidence="1">
    <location>
        <begin position="1"/>
        <end position="18"/>
    </location>
</feature>
<evidence type="ECO:0000313" key="2">
    <source>
        <dbReference type="EMBL" id="SUB28506.1"/>
    </source>
</evidence>
<protein>
    <recommendedName>
        <fullName evidence="6">Lipoprotein</fullName>
    </recommendedName>
</protein>
<organism evidence="2 4">
    <name type="scientific">Avibacterium gallinarum</name>
    <name type="common">Pasteurella gallinarum</name>
    <dbReference type="NCBI Taxonomy" id="755"/>
    <lineage>
        <taxon>Bacteria</taxon>
        <taxon>Pseudomonadati</taxon>
        <taxon>Pseudomonadota</taxon>
        <taxon>Gammaproteobacteria</taxon>
        <taxon>Pasteurellales</taxon>
        <taxon>Pasteurellaceae</taxon>
        <taxon>Avibacterium</taxon>
    </lineage>
</organism>
<evidence type="ECO:0008006" key="6">
    <source>
        <dbReference type="Google" id="ProtNLM"/>
    </source>
</evidence>
<name>A0A379B038_AVIGA</name>
<dbReference type="EMBL" id="UGSQ01000003">
    <property type="protein sequence ID" value="SUB28506.1"/>
    <property type="molecule type" value="Genomic_DNA"/>
</dbReference>
<dbReference type="PROSITE" id="PS51257">
    <property type="entry name" value="PROKAR_LIPOPROTEIN"/>
    <property type="match status" value="1"/>
</dbReference>
<dbReference type="AlphaFoldDB" id="A0A379B038"/>
<feature type="chain" id="PRO_5016715341" description="Lipoprotein" evidence="1">
    <location>
        <begin position="19"/>
        <end position="131"/>
    </location>
</feature>
<dbReference type="Proteomes" id="UP000255113">
    <property type="component" value="Unassembled WGS sequence"/>
</dbReference>
<gene>
    <name evidence="3" type="ORF">EV689_10312</name>
    <name evidence="2" type="ORF">NCTC11188_02284</name>
</gene>
<reference evidence="3 5" key="2">
    <citation type="submission" date="2019-03" db="EMBL/GenBank/DDBJ databases">
        <title>Genomic Encyclopedia of Type Strains, Phase IV (KMG-IV): sequencing the most valuable type-strain genomes for metagenomic binning, comparative biology and taxonomic classification.</title>
        <authorList>
            <person name="Goeker M."/>
        </authorList>
    </citation>
    <scope>NUCLEOTIDE SEQUENCE [LARGE SCALE GENOMIC DNA]</scope>
    <source>
        <strain evidence="3 5">DSM 17481</strain>
    </source>
</reference>
<proteinExistence type="predicted"/>
<accession>A0A379B038</accession>
<evidence type="ECO:0000313" key="3">
    <source>
        <dbReference type="EMBL" id="TDP29096.1"/>
    </source>
</evidence>